<evidence type="ECO:0000313" key="2">
    <source>
        <dbReference type="Proteomes" id="UP000826656"/>
    </source>
</evidence>
<reference evidence="1 2" key="1">
    <citation type="journal article" date="2021" name="bioRxiv">
        <title>Chromosome-scale and haplotype-resolved genome assembly of a tetraploid potato cultivar.</title>
        <authorList>
            <person name="Sun H."/>
            <person name="Jiao W.-B."/>
            <person name="Krause K."/>
            <person name="Campoy J.A."/>
            <person name="Goel M."/>
            <person name="Folz-Donahue K."/>
            <person name="Kukat C."/>
            <person name="Huettel B."/>
            <person name="Schneeberger K."/>
        </authorList>
    </citation>
    <scope>NUCLEOTIDE SEQUENCE [LARGE SCALE GENOMIC DNA]</scope>
    <source>
        <strain evidence="1">SolTubOtavaFocal</strain>
        <tissue evidence="1">Leaves</tissue>
    </source>
</reference>
<evidence type="ECO:0000313" key="1">
    <source>
        <dbReference type="EMBL" id="KAH0754576.1"/>
    </source>
</evidence>
<dbReference type="EMBL" id="JAIVGD010000018">
    <property type="protein sequence ID" value="KAH0754576.1"/>
    <property type="molecule type" value="Genomic_DNA"/>
</dbReference>
<keyword evidence="2" id="KW-1185">Reference proteome</keyword>
<comment type="caution">
    <text evidence="1">The sequence shown here is derived from an EMBL/GenBank/DDBJ whole genome shotgun (WGS) entry which is preliminary data.</text>
</comment>
<dbReference type="Proteomes" id="UP000826656">
    <property type="component" value="Unassembled WGS sequence"/>
</dbReference>
<sequence>MKQNFSINTLVECECVEGKTGHMSKIFELLVEHSQLRHDLEEMTTLFSKKDVEIALLKVLLVKAQTERPSSAEVTELRDKNESLMAKNVEFKVKSIKIHDDANARLTLILQSLTQKPPPS</sequence>
<organism evidence="1 2">
    <name type="scientific">Solanum tuberosum</name>
    <name type="common">Potato</name>
    <dbReference type="NCBI Taxonomy" id="4113"/>
    <lineage>
        <taxon>Eukaryota</taxon>
        <taxon>Viridiplantae</taxon>
        <taxon>Streptophyta</taxon>
        <taxon>Embryophyta</taxon>
        <taxon>Tracheophyta</taxon>
        <taxon>Spermatophyta</taxon>
        <taxon>Magnoliopsida</taxon>
        <taxon>eudicotyledons</taxon>
        <taxon>Gunneridae</taxon>
        <taxon>Pentapetalae</taxon>
        <taxon>asterids</taxon>
        <taxon>lamiids</taxon>
        <taxon>Solanales</taxon>
        <taxon>Solanaceae</taxon>
        <taxon>Solanoideae</taxon>
        <taxon>Solaneae</taxon>
        <taxon>Solanum</taxon>
    </lineage>
</organism>
<accession>A0ABQ7URU1</accession>
<gene>
    <name evidence="1" type="ORF">KY290_024846</name>
</gene>
<name>A0ABQ7URU1_SOLTU</name>
<protein>
    <submittedName>
        <fullName evidence="1">Uncharacterized protein</fullName>
    </submittedName>
</protein>
<proteinExistence type="predicted"/>